<protein>
    <submittedName>
        <fullName evidence="1">Uncharacterized protein</fullName>
    </submittedName>
</protein>
<sequence length="57" mass="6028">MNTTLTPIFGRELTDDELATFHGGYCDITISRDNNGRVTGVSHKGTSCGAVTVIVNA</sequence>
<reference evidence="1" key="2">
    <citation type="submission" date="2021-09" db="EMBL/GenBank/DDBJ databases">
        <authorList>
            <person name="Gilroy R."/>
        </authorList>
    </citation>
    <scope>NUCLEOTIDE SEQUENCE</scope>
    <source>
        <strain evidence="1">ChiHjej13B12-14962</strain>
    </source>
</reference>
<comment type="caution">
    <text evidence="1">The sequence shown here is derived from an EMBL/GenBank/DDBJ whole genome shotgun (WGS) entry which is preliminary data.</text>
</comment>
<dbReference type="AlphaFoldDB" id="A0A921K7T2"/>
<name>A0A921K7T2_9MICC</name>
<evidence type="ECO:0000313" key="2">
    <source>
        <dbReference type="Proteomes" id="UP000703315"/>
    </source>
</evidence>
<dbReference type="RefSeq" id="WP_303906657.1">
    <property type="nucleotide sequence ID" value="NZ_DYXC01000110.1"/>
</dbReference>
<evidence type="ECO:0000313" key="1">
    <source>
        <dbReference type="EMBL" id="HJF15125.1"/>
    </source>
</evidence>
<gene>
    <name evidence="1" type="ORF">K8V32_10040</name>
</gene>
<dbReference type="EMBL" id="DYXC01000110">
    <property type="protein sequence ID" value="HJF15125.1"/>
    <property type="molecule type" value="Genomic_DNA"/>
</dbReference>
<organism evidence="1 2">
    <name type="scientific">Enteractinococcus helveticum</name>
    <dbReference type="NCBI Taxonomy" id="1837282"/>
    <lineage>
        <taxon>Bacteria</taxon>
        <taxon>Bacillati</taxon>
        <taxon>Actinomycetota</taxon>
        <taxon>Actinomycetes</taxon>
        <taxon>Micrococcales</taxon>
        <taxon>Micrococcaceae</taxon>
    </lineage>
</organism>
<dbReference type="Proteomes" id="UP000703315">
    <property type="component" value="Unassembled WGS sequence"/>
</dbReference>
<reference evidence="1" key="1">
    <citation type="journal article" date="2021" name="PeerJ">
        <title>Extensive microbial diversity within the chicken gut microbiome revealed by metagenomics and culture.</title>
        <authorList>
            <person name="Gilroy R."/>
            <person name="Ravi A."/>
            <person name="Getino M."/>
            <person name="Pursley I."/>
            <person name="Horton D.L."/>
            <person name="Alikhan N.F."/>
            <person name="Baker D."/>
            <person name="Gharbi K."/>
            <person name="Hall N."/>
            <person name="Watson M."/>
            <person name="Adriaenssens E.M."/>
            <person name="Foster-Nyarko E."/>
            <person name="Jarju S."/>
            <person name="Secka A."/>
            <person name="Antonio M."/>
            <person name="Oren A."/>
            <person name="Chaudhuri R.R."/>
            <person name="La Ragione R."/>
            <person name="Hildebrand F."/>
            <person name="Pallen M.J."/>
        </authorList>
    </citation>
    <scope>NUCLEOTIDE SEQUENCE</scope>
    <source>
        <strain evidence="1">ChiHjej13B12-14962</strain>
    </source>
</reference>
<accession>A0A921K7T2</accession>
<proteinExistence type="predicted"/>